<proteinExistence type="predicted"/>
<protein>
    <submittedName>
        <fullName evidence="2">Putative glycosyl hydrolase protein</fullName>
    </submittedName>
</protein>
<keyword evidence="2" id="KW-0378">Hydrolase</keyword>
<keyword evidence="3" id="KW-1185">Reference proteome</keyword>
<dbReference type="HOGENOM" id="CLU_1245361_0_0_1"/>
<accession>M7SQT6</accession>
<evidence type="ECO:0000313" key="2">
    <source>
        <dbReference type="EMBL" id="EMR68844.1"/>
    </source>
</evidence>
<sequence>MSSRKILASLLMGSCASAKSGINRRQEACTAALLIDDFSQWEEGLNLLEGAAGYDETIEAIGVDDEGILNFEPLDVDTSYVYEEFPCIDTTAQGLSTLGFAVRGPAAASVSIELQTKSDCDDEDYASAYYTLDGLAGDIQTVSVPLSSFGEENVDLSGVVGVVWFGFSPGSNATDNGWALDDVQLGCAAAEVPVPPEPTPTPTSSGSVVPPTATASSAAGAA</sequence>
<organism evidence="2 3">
    <name type="scientific">Eutypa lata (strain UCR-EL1)</name>
    <name type="common">Grapevine dieback disease fungus</name>
    <name type="synonym">Eutypa armeniacae</name>
    <dbReference type="NCBI Taxonomy" id="1287681"/>
    <lineage>
        <taxon>Eukaryota</taxon>
        <taxon>Fungi</taxon>
        <taxon>Dikarya</taxon>
        <taxon>Ascomycota</taxon>
        <taxon>Pezizomycotina</taxon>
        <taxon>Sordariomycetes</taxon>
        <taxon>Xylariomycetidae</taxon>
        <taxon>Xylariales</taxon>
        <taxon>Diatrypaceae</taxon>
        <taxon>Eutypa</taxon>
    </lineage>
</organism>
<dbReference type="Proteomes" id="UP000012174">
    <property type="component" value="Unassembled WGS sequence"/>
</dbReference>
<evidence type="ECO:0000256" key="1">
    <source>
        <dbReference type="SAM" id="MobiDB-lite"/>
    </source>
</evidence>
<gene>
    <name evidence="2" type="ORF">UCREL1_4129</name>
</gene>
<reference evidence="3" key="1">
    <citation type="journal article" date="2013" name="Genome Announc.">
        <title>Draft genome sequence of the grapevine dieback fungus Eutypa lata UCR-EL1.</title>
        <authorList>
            <person name="Blanco-Ulate B."/>
            <person name="Rolshausen P.E."/>
            <person name="Cantu D."/>
        </authorList>
    </citation>
    <scope>NUCLEOTIDE SEQUENCE [LARGE SCALE GENOMIC DNA]</scope>
    <source>
        <strain evidence="3">UCR-EL1</strain>
    </source>
</reference>
<evidence type="ECO:0000313" key="3">
    <source>
        <dbReference type="Proteomes" id="UP000012174"/>
    </source>
</evidence>
<dbReference type="Gene3D" id="2.60.120.430">
    <property type="entry name" value="Galactose-binding lectin"/>
    <property type="match status" value="1"/>
</dbReference>
<dbReference type="GO" id="GO:0016787">
    <property type="term" value="F:hydrolase activity"/>
    <property type="evidence" value="ECO:0007669"/>
    <property type="project" value="UniProtKB-KW"/>
</dbReference>
<dbReference type="AlphaFoldDB" id="M7SQT6"/>
<dbReference type="EMBL" id="KB706171">
    <property type="protein sequence ID" value="EMR68844.1"/>
    <property type="molecule type" value="Genomic_DNA"/>
</dbReference>
<dbReference type="KEGG" id="ela:UCREL1_4129"/>
<feature type="region of interest" description="Disordered" evidence="1">
    <location>
        <begin position="192"/>
        <end position="222"/>
    </location>
</feature>
<feature type="compositionally biased region" description="Low complexity" evidence="1">
    <location>
        <begin position="202"/>
        <end position="222"/>
    </location>
</feature>
<dbReference type="OrthoDB" id="4776271at2759"/>
<name>M7SQT6_EUTLA</name>